<dbReference type="HAMAP" id="MF_01470">
    <property type="entry name" value="Cas1"/>
    <property type="match status" value="1"/>
</dbReference>
<evidence type="ECO:0000256" key="3">
    <source>
        <dbReference type="ARBA" id="ARBA00022759"/>
    </source>
</evidence>
<evidence type="ECO:0000256" key="6">
    <source>
        <dbReference type="ARBA" id="ARBA00023118"/>
    </source>
</evidence>
<dbReference type="InterPro" id="IPR050646">
    <property type="entry name" value="Cas1"/>
</dbReference>
<evidence type="ECO:0000256" key="4">
    <source>
        <dbReference type="ARBA" id="ARBA00022801"/>
    </source>
</evidence>
<dbReference type="InterPro" id="IPR042206">
    <property type="entry name" value="CRISPR-assoc_Cas1_C"/>
</dbReference>
<comment type="subunit">
    <text evidence="9 10">Homodimer, forms a heterotetramer with a Cas2 homodimer.</text>
</comment>
<feature type="binding site" evidence="10">
    <location>
        <position position="167"/>
    </location>
    <ligand>
        <name>Mn(2+)</name>
        <dbReference type="ChEBI" id="CHEBI:29035"/>
    </ligand>
</feature>
<comment type="cofactor">
    <cofactor evidence="10">
        <name>Mg(2+)</name>
        <dbReference type="ChEBI" id="CHEBI:18420"/>
    </cofactor>
    <cofactor evidence="10">
        <name>Mn(2+)</name>
        <dbReference type="ChEBI" id="CHEBI:29035"/>
    </cofactor>
</comment>
<dbReference type="InterPro" id="IPR019856">
    <property type="entry name" value="CRISPR-assoc_Cas1_DVULG"/>
</dbReference>
<evidence type="ECO:0000256" key="10">
    <source>
        <dbReference type="HAMAP-Rule" id="MF_01470"/>
    </source>
</evidence>
<evidence type="ECO:0000256" key="1">
    <source>
        <dbReference type="ARBA" id="ARBA00022722"/>
    </source>
</evidence>
<dbReference type="Gene3D" id="1.20.120.920">
    <property type="entry name" value="CRISPR-associated endonuclease Cas1, C-terminal domain"/>
    <property type="match status" value="1"/>
</dbReference>
<evidence type="ECO:0000256" key="7">
    <source>
        <dbReference type="ARBA" id="ARBA00023125"/>
    </source>
</evidence>
<keyword evidence="6 10" id="KW-0051">Antiviral defense</keyword>
<dbReference type="Proteomes" id="UP001597343">
    <property type="component" value="Unassembled WGS sequence"/>
</dbReference>
<dbReference type="InterPro" id="IPR002729">
    <property type="entry name" value="CRISPR-assoc_Cas1"/>
</dbReference>
<protein>
    <recommendedName>
        <fullName evidence="10">CRISPR-associated endonuclease Cas1</fullName>
        <ecNumber evidence="10">3.1.-.-</ecNumber>
    </recommendedName>
</protein>
<dbReference type="PANTHER" id="PTHR34353:SF2">
    <property type="entry name" value="CRISPR-ASSOCIATED ENDONUCLEASE CAS1 1"/>
    <property type="match status" value="1"/>
</dbReference>
<dbReference type="Pfam" id="PF01867">
    <property type="entry name" value="Cas_Cas1"/>
    <property type="match status" value="1"/>
</dbReference>
<keyword evidence="5 10" id="KW-0460">Magnesium</keyword>
<keyword evidence="4 10" id="KW-0378">Hydrolase</keyword>
<dbReference type="NCBIfam" id="TIGR03640">
    <property type="entry name" value="cas1_DVULG"/>
    <property type="match status" value="1"/>
</dbReference>
<comment type="similarity">
    <text evidence="10">Belongs to the CRISPR-associated endonuclease Cas1 family.</text>
</comment>
<dbReference type="PANTHER" id="PTHR34353">
    <property type="entry name" value="CRISPR-ASSOCIATED ENDONUCLEASE CAS1 1"/>
    <property type="match status" value="1"/>
</dbReference>
<keyword evidence="7 10" id="KW-0238">DNA-binding</keyword>
<evidence type="ECO:0000256" key="5">
    <source>
        <dbReference type="ARBA" id="ARBA00022842"/>
    </source>
</evidence>
<keyword evidence="2 10" id="KW-0479">Metal-binding</keyword>
<proteinExistence type="inferred from homology"/>
<keyword evidence="12" id="KW-1185">Reference proteome</keyword>
<keyword evidence="3 10" id="KW-0255">Endonuclease</keyword>
<feature type="binding site" evidence="10">
    <location>
        <position position="235"/>
    </location>
    <ligand>
        <name>Mn(2+)</name>
        <dbReference type="ChEBI" id="CHEBI:29035"/>
    </ligand>
</feature>
<comment type="function">
    <text evidence="10">CRISPR (clustered regularly interspaced short palindromic repeat), is an adaptive immune system that provides protection against mobile genetic elements (viruses, transposable elements and conjugative plasmids). CRISPR clusters contain spacers, sequences complementary to antecedent mobile elements, and target invading nucleic acids. CRISPR clusters are transcribed and processed into CRISPR RNA (crRNA). Acts as a dsDNA endonuclease. Involved in the integration of spacer DNA into the CRISPR cassette.</text>
</comment>
<evidence type="ECO:0000313" key="11">
    <source>
        <dbReference type="EMBL" id="MFD2170964.1"/>
    </source>
</evidence>
<feature type="binding site" evidence="10">
    <location>
        <position position="250"/>
    </location>
    <ligand>
        <name>Mn(2+)</name>
        <dbReference type="ChEBI" id="CHEBI:29035"/>
    </ligand>
</feature>
<comment type="caution">
    <text evidence="11">The sequence shown here is derived from an EMBL/GenBank/DDBJ whole genome shotgun (WGS) entry which is preliminary data.</text>
</comment>
<evidence type="ECO:0000313" key="12">
    <source>
        <dbReference type="Proteomes" id="UP001597343"/>
    </source>
</evidence>
<dbReference type="NCBIfam" id="TIGR00287">
    <property type="entry name" value="cas1"/>
    <property type="match status" value="1"/>
</dbReference>
<dbReference type="EC" id="3.1.-.-" evidence="10"/>
<accession>A0ABW4ZZK3</accession>
<keyword evidence="1 10" id="KW-0540">Nuclease</keyword>
<dbReference type="EMBL" id="JBHUIO010000008">
    <property type="protein sequence ID" value="MFD2170964.1"/>
    <property type="molecule type" value="Genomic_DNA"/>
</dbReference>
<dbReference type="GO" id="GO:0004519">
    <property type="term" value="F:endonuclease activity"/>
    <property type="evidence" value="ECO:0007669"/>
    <property type="project" value="UniProtKB-KW"/>
</dbReference>
<dbReference type="InterPro" id="IPR042211">
    <property type="entry name" value="CRISPR-assoc_Cas1_N"/>
</dbReference>
<name>A0ABW4ZZK3_9BACL</name>
<dbReference type="Gene3D" id="3.100.10.20">
    <property type="entry name" value="CRISPR-associated endonuclease Cas1, N-terminal domain"/>
    <property type="match status" value="1"/>
</dbReference>
<organism evidence="11 12">
    <name type="scientific">Tumebacillus lipolyticus</name>
    <dbReference type="NCBI Taxonomy" id="1280370"/>
    <lineage>
        <taxon>Bacteria</taxon>
        <taxon>Bacillati</taxon>
        <taxon>Bacillota</taxon>
        <taxon>Bacilli</taxon>
        <taxon>Bacillales</taxon>
        <taxon>Alicyclobacillaceae</taxon>
        <taxon>Tumebacillus</taxon>
    </lineage>
</organism>
<sequence length="344" mass="38875">MAQQLLNTLYVQTEGSFIRLDHETVIVEQEQKKILQVPLHHLGGIVAIGRVTTSSPLLARCAAESRSVVHLDASGRFLYRIEGKRSGNVLLRVAQQQARQQPERVLPLVQAMIAGKLYNSRQMLLRCARDAEDEAKRSPLRECAEEIRKDLKRLQAVTELNELRGVEGNNAKRYFAQFANRIKQPGDTFVYNGRTRRPPRDPVNALLSFLYTLLLHDCIGALEGVGLDPQIGYLHTLRPGRPALALDLMEEMRPILADRLALTLINRGQLQASDFEEMPGGAVFLNKSGRQTVILAYQKRKQDVVTHAVLSEKMPLGLVIHLQARLLARAIRKDHLEYQPFLYK</sequence>
<evidence type="ECO:0000256" key="2">
    <source>
        <dbReference type="ARBA" id="ARBA00022723"/>
    </source>
</evidence>
<evidence type="ECO:0000256" key="8">
    <source>
        <dbReference type="ARBA" id="ARBA00023211"/>
    </source>
</evidence>
<gene>
    <name evidence="11" type="primary">cas1c</name>
    <name evidence="10" type="synonym">cas1</name>
    <name evidence="11" type="ORF">ACFSOY_13310</name>
</gene>
<keyword evidence="8 10" id="KW-0464">Manganese</keyword>
<dbReference type="RefSeq" id="WP_386047387.1">
    <property type="nucleotide sequence ID" value="NZ_JBHUIO010000008.1"/>
</dbReference>
<reference evidence="12" key="1">
    <citation type="journal article" date="2019" name="Int. J. Syst. Evol. Microbiol.">
        <title>The Global Catalogue of Microorganisms (GCM) 10K type strain sequencing project: providing services to taxonomists for standard genome sequencing and annotation.</title>
        <authorList>
            <consortium name="The Broad Institute Genomics Platform"/>
            <consortium name="The Broad Institute Genome Sequencing Center for Infectious Disease"/>
            <person name="Wu L."/>
            <person name="Ma J."/>
        </authorList>
    </citation>
    <scope>NUCLEOTIDE SEQUENCE [LARGE SCALE GENOMIC DNA]</scope>
    <source>
        <strain evidence="12">CGMCC 1.13574</strain>
    </source>
</reference>
<evidence type="ECO:0000256" key="9">
    <source>
        <dbReference type="ARBA" id="ARBA00038592"/>
    </source>
</evidence>